<proteinExistence type="predicted"/>
<name>A0A0W8F6S2_9ZZZZ</name>
<gene>
    <name evidence="1" type="ORF">ASZ90_013681</name>
</gene>
<organism evidence="1">
    <name type="scientific">hydrocarbon metagenome</name>
    <dbReference type="NCBI Taxonomy" id="938273"/>
    <lineage>
        <taxon>unclassified sequences</taxon>
        <taxon>metagenomes</taxon>
        <taxon>ecological metagenomes</taxon>
    </lineage>
</organism>
<accession>A0A0W8F6S2</accession>
<dbReference type="EMBL" id="LNQE01001487">
    <property type="protein sequence ID" value="KUG16592.1"/>
    <property type="molecule type" value="Genomic_DNA"/>
</dbReference>
<sequence>MAASGHRMFVGQSLTLGISAIYDDGEPAADASVQVFLNGALYSQNQTDSTGFFRMALPGTGAGDWMFVISGDGHDEVIQFSIKES</sequence>
<reference evidence="1" key="1">
    <citation type="journal article" date="2015" name="Proc. Natl. Acad. Sci. U.S.A.">
        <title>Networks of energetic and metabolic interactions define dynamics in microbial communities.</title>
        <authorList>
            <person name="Embree M."/>
            <person name="Liu J.K."/>
            <person name="Al-Bassam M.M."/>
            <person name="Zengler K."/>
        </authorList>
    </citation>
    <scope>NUCLEOTIDE SEQUENCE</scope>
</reference>
<comment type="caution">
    <text evidence="1">The sequence shown here is derived from an EMBL/GenBank/DDBJ whole genome shotgun (WGS) entry which is preliminary data.</text>
</comment>
<dbReference type="AlphaFoldDB" id="A0A0W8F6S2"/>
<evidence type="ECO:0000313" key="1">
    <source>
        <dbReference type="EMBL" id="KUG16592.1"/>
    </source>
</evidence>
<protein>
    <submittedName>
        <fullName evidence="1">Uncharacterized protein</fullName>
    </submittedName>
</protein>